<evidence type="ECO:0000256" key="9">
    <source>
        <dbReference type="ARBA" id="ARBA00023167"/>
    </source>
</evidence>
<dbReference type="InterPro" id="IPR013215">
    <property type="entry name" value="Cbl-indep_Met_Synth_N"/>
</dbReference>
<evidence type="ECO:0000256" key="11">
    <source>
        <dbReference type="PIRSR" id="PIRSR000382-1"/>
    </source>
</evidence>
<feature type="active site" description="Proton donor" evidence="10 13">
    <location>
        <position position="703"/>
    </location>
</feature>
<dbReference type="EC" id="2.1.1.14" evidence="10"/>
<feature type="binding site" evidence="10 11">
    <location>
        <begin position="440"/>
        <end position="442"/>
    </location>
    <ligand>
        <name>L-methionine</name>
        <dbReference type="ChEBI" id="CHEBI:57844"/>
    </ligand>
</feature>
<dbReference type="GO" id="GO:0009086">
    <property type="term" value="P:methionine biosynthetic process"/>
    <property type="evidence" value="ECO:0007669"/>
    <property type="project" value="UniProtKB-UniRule"/>
</dbReference>
<dbReference type="GO" id="GO:0003871">
    <property type="term" value="F:5-methyltetrahydropteroyltriglutamate-homocysteine S-methyltransferase activity"/>
    <property type="evidence" value="ECO:0007669"/>
    <property type="project" value="UniProtKB-UniRule"/>
</dbReference>
<evidence type="ECO:0000313" key="17">
    <source>
        <dbReference type="Proteomes" id="UP000051999"/>
    </source>
</evidence>
<comment type="caution">
    <text evidence="10">Lacks conserved residue(s) required for the propagation of feature annotation.</text>
</comment>
<feature type="binding site" evidence="10">
    <location>
        <position position="614"/>
    </location>
    <ligand>
        <name>5-methyltetrahydropteroyltri-L-glutamate</name>
        <dbReference type="ChEBI" id="CHEBI:58207"/>
    </ligand>
</feature>
<keyword evidence="8 10" id="KW-0862">Zinc</keyword>
<gene>
    <name evidence="10" type="primary">metE</name>
    <name evidence="16" type="ORF">FD35_GL002063</name>
</gene>
<evidence type="ECO:0000259" key="15">
    <source>
        <dbReference type="Pfam" id="PF08267"/>
    </source>
</evidence>
<proteinExistence type="inferred from homology"/>
<dbReference type="CDD" id="cd03312">
    <property type="entry name" value="CIMS_N_terminal_like"/>
    <property type="match status" value="1"/>
</dbReference>
<comment type="function">
    <text evidence="1 10">Catalyzes the transfer of a methyl group from 5-methyltetrahydrofolate to homocysteine resulting in methionine formation.</text>
</comment>
<name>A0A0R1RT39_9LACO</name>
<dbReference type="STRING" id="1114972.FD35_GL002063"/>
<keyword evidence="5 10" id="KW-0028">Amino-acid biosynthesis</keyword>
<dbReference type="CDD" id="cd03311">
    <property type="entry name" value="CIMS_C_terminal_like"/>
    <property type="match status" value="1"/>
</dbReference>
<feature type="binding site" evidence="12">
    <location>
        <position position="652"/>
    </location>
    <ligand>
        <name>Zn(2+)</name>
        <dbReference type="ChEBI" id="CHEBI:29105"/>
        <label>1</label>
        <note>catalytic</note>
    </ligand>
</feature>
<dbReference type="Proteomes" id="UP000051999">
    <property type="component" value="Unassembled WGS sequence"/>
</dbReference>
<feature type="domain" description="Cobalamin-independent methionine synthase MetE C-terminal/archaeal" evidence="14">
    <location>
        <begin position="435"/>
        <end position="755"/>
    </location>
</feature>
<accession>A0A0R1RT39</accession>
<keyword evidence="4 10" id="KW-0489">Methyltransferase</keyword>
<feature type="binding site" evidence="10">
    <location>
        <position position="652"/>
    </location>
    <ligand>
        <name>Zn(2+)</name>
        <dbReference type="ChEBI" id="CHEBI:29105"/>
        <note>catalytic</note>
    </ligand>
</feature>
<dbReference type="HAMAP" id="MF_00172">
    <property type="entry name" value="Meth_synth"/>
    <property type="match status" value="1"/>
</dbReference>
<dbReference type="NCBIfam" id="TIGR01371">
    <property type="entry name" value="met_syn_B12ind"/>
    <property type="match status" value="1"/>
</dbReference>
<sequence length="768" mass="86431">MTVISSNLGYPRLGEKREWKKTLEHYWAGKIDEPEFHAETKALRLANLKKEQAAGLDLIPVADNSDYDHVLDTIAAFGIVPERYGRFHKRLTLDEYYAIARGTKDAVASEMTKWFNINYHYIVPEYDQPHFELLDNRWLRFYKEAKTELGIDGKPVILGPISLLKLGKRNGDYLDAAAVDELLPQLLPLYKQVFTELAQAGVKWVQVDEPTLVKVATDAEVKPYEAALNALRQAAPSINIELQTYFDSIDPYKAATKLPVQAIGLDFVHDNGENLQHVLNDGFPSDKVLAAGIIDGHNIWTSNFADKLALIKRLQGVVDNDHLWLQPANSLLHVPITTKNETKIDPVLLGGLAFADEKLHELTVLTKAANEGQQAVSEEFTKNAAALKALNESEHRNNAEVRAAEANLANETFERHSAFPTRIALQHKKLQLPLLPTTSIGSFPQSKLVRSKRAAWRKGNITDAEYEDFIKSEIKRWIGIQEDLGLDVLVHGEFERTDMVEYFGQKLTGFYATQNGWVQSYGSRGVRPPVIFGDVAYTKPITVKESVYAQSLTDKPVKGMLTAPLTIINWSFVRDDISKAQVQKQISLALRQEVINLEKAGIKIIQVDEPALREGLPLKKRNWKPYLDEAVYSFKITTTGVRDDTQIHTHMCYSDFEDIIDTISALDADVISIETSRSHGEIISSFEKTHYDKEIGLGVYDIHSPRVPSVEEIQANIERALRVIDVHQFWINPDCGLKTRQEPETLAALKNMIAARDNVRASLAEPTK</sequence>
<evidence type="ECO:0000256" key="5">
    <source>
        <dbReference type="ARBA" id="ARBA00022605"/>
    </source>
</evidence>
<feature type="binding site" evidence="11">
    <location>
        <position position="20"/>
    </location>
    <ligand>
        <name>5-methyltetrahydropteroyltri-L-glutamate</name>
        <dbReference type="ChEBI" id="CHEBI:58207"/>
    </ligand>
</feature>
<feature type="binding site" evidence="10">
    <location>
        <position position="674"/>
    </location>
    <ligand>
        <name>Zn(2+)</name>
        <dbReference type="ChEBI" id="CHEBI:29105"/>
        <note>catalytic</note>
    </ligand>
</feature>
<dbReference type="eggNOG" id="COG0620">
    <property type="taxonomic scope" value="Bacteria"/>
</dbReference>
<evidence type="ECO:0000256" key="8">
    <source>
        <dbReference type="ARBA" id="ARBA00022833"/>
    </source>
</evidence>
<dbReference type="OrthoDB" id="244285at2"/>
<feature type="binding site" evidence="10 11">
    <location>
        <position position="608"/>
    </location>
    <ligand>
        <name>L-methionine</name>
        <dbReference type="ChEBI" id="CHEBI:57844"/>
    </ligand>
</feature>
<keyword evidence="9 10" id="KW-0486">Methionine biosynthesis</keyword>
<feature type="binding site" evidence="12">
    <location>
        <position position="650"/>
    </location>
    <ligand>
        <name>Zn(2+)</name>
        <dbReference type="ChEBI" id="CHEBI:29105"/>
        <label>1</label>
        <note>catalytic</note>
    </ligand>
</feature>
<dbReference type="Gene3D" id="3.20.20.210">
    <property type="match status" value="2"/>
</dbReference>
<dbReference type="UniPathway" id="UPA00051">
    <property type="reaction ID" value="UER00082"/>
</dbReference>
<evidence type="ECO:0000256" key="7">
    <source>
        <dbReference type="ARBA" id="ARBA00022723"/>
    </source>
</evidence>
<organism evidence="16 17">
    <name type="scientific">Furfurilactobacillus rossiae DSM 15814</name>
    <dbReference type="NCBI Taxonomy" id="1114972"/>
    <lineage>
        <taxon>Bacteria</taxon>
        <taxon>Bacillati</taxon>
        <taxon>Bacillota</taxon>
        <taxon>Bacilli</taxon>
        <taxon>Lactobacillales</taxon>
        <taxon>Lactobacillaceae</taxon>
        <taxon>Furfurilactobacillus</taxon>
    </lineage>
</organism>
<keyword evidence="7 10" id="KW-0479">Metal-binding</keyword>
<evidence type="ECO:0000313" key="16">
    <source>
        <dbReference type="EMBL" id="KRL56427.1"/>
    </source>
</evidence>
<evidence type="ECO:0000256" key="10">
    <source>
        <dbReference type="HAMAP-Rule" id="MF_00172"/>
    </source>
</evidence>
<dbReference type="Pfam" id="PF01717">
    <property type="entry name" value="Meth_synt_2"/>
    <property type="match status" value="1"/>
</dbReference>
<dbReference type="SUPFAM" id="SSF51726">
    <property type="entry name" value="UROD/MetE-like"/>
    <property type="match status" value="2"/>
</dbReference>
<dbReference type="InterPro" id="IPR006276">
    <property type="entry name" value="Cobalamin-indep_Met_synthase"/>
</dbReference>
<dbReference type="AlphaFoldDB" id="A0A0R1RT39"/>
<comment type="similarity">
    <text evidence="3 10">Belongs to the vitamin-B12 independent methionine synthase family.</text>
</comment>
<feature type="binding site" evidence="10">
    <location>
        <position position="113"/>
    </location>
    <ligand>
        <name>5-methyltetrahydropteroyltri-L-glutamate</name>
        <dbReference type="ChEBI" id="CHEBI:58207"/>
    </ligand>
</feature>
<dbReference type="PATRIC" id="fig|1114972.6.peg.2108"/>
<feature type="binding site" evidence="10 11">
    <location>
        <position position="570"/>
    </location>
    <ligand>
        <name>5-methyltetrahydropteroyltri-L-glutamate</name>
        <dbReference type="ChEBI" id="CHEBI:58207"/>
    </ligand>
</feature>
<evidence type="ECO:0000256" key="3">
    <source>
        <dbReference type="ARBA" id="ARBA00009553"/>
    </source>
</evidence>
<feature type="binding site" evidence="10 11">
    <location>
        <begin position="440"/>
        <end position="442"/>
    </location>
    <ligand>
        <name>L-homocysteine</name>
        <dbReference type="ChEBI" id="CHEBI:58199"/>
    </ligand>
</feature>
<feature type="binding site" evidence="11">
    <location>
        <position position="118"/>
    </location>
    <ligand>
        <name>5-methyltetrahydropteroyltri-L-glutamate</name>
        <dbReference type="ChEBI" id="CHEBI:58207"/>
    </ligand>
</feature>
<evidence type="ECO:0000256" key="4">
    <source>
        <dbReference type="ARBA" id="ARBA00022603"/>
    </source>
</evidence>
<feature type="binding site" evidence="10">
    <location>
        <begin position="17"/>
        <end position="20"/>
    </location>
    <ligand>
        <name>5-methyltetrahydropteroyltri-L-glutamate</name>
        <dbReference type="ChEBI" id="CHEBI:58207"/>
    </ligand>
</feature>
<dbReference type="NCBIfam" id="NF003556">
    <property type="entry name" value="PRK05222.1"/>
    <property type="match status" value="1"/>
</dbReference>
<evidence type="ECO:0000256" key="2">
    <source>
        <dbReference type="ARBA" id="ARBA00004681"/>
    </source>
</evidence>
<dbReference type="GO" id="GO:0008270">
    <property type="term" value="F:zinc ion binding"/>
    <property type="evidence" value="ECO:0007669"/>
    <property type="project" value="InterPro"/>
</dbReference>
<evidence type="ECO:0000256" key="1">
    <source>
        <dbReference type="ARBA" id="ARBA00002777"/>
    </source>
</evidence>
<dbReference type="PANTHER" id="PTHR30519">
    <property type="entry name" value="5-METHYLTETRAHYDROPTEROYLTRIGLUTAMATE--HOMOCYSTEINE METHYLTRANSFERASE"/>
    <property type="match status" value="1"/>
</dbReference>
<evidence type="ECO:0000256" key="13">
    <source>
        <dbReference type="PIRSR" id="PIRSR000382-3"/>
    </source>
</evidence>
<feature type="binding site" evidence="10 11">
    <location>
        <position position="493"/>
    </location>
    <ligand>
        <name>L-methionine</name>
        <dbReference type="ChEBI" id="CHEBI:57844"/>
    </ligand>
</feature>
<feature type="binding site" evidence="10">
    <location>
        <position position="735"/>
    </location>
    <ligand>
        <name>Zn(2+)</name>
        <dbReference type="ChEBI" id="CHEBI:29105"/>
        <note>catalytic</note>
    </ligand>
</feature>
<dbReference type="Pfam" id="PF08267">
    <property type="entry name" value="Meth_synt_1"/>
    <property type="match status" value="1"/>
</dbReference>
<evidence type="ECO:0000256" key="12">
    <source>
        <dbReference type="PIRSR" id="PIRSR000382-2"/>
    </source>
</evidence>
<dbReference type="GO" id="GO:0032259">
    <property type="term" value="P:methylation"/>
    <property type="evidence" value="ECO:0007669"/>
    <property type="project" value="UniProtKB-KW"/>
</dbReference>
<comment type="caution">
    <text evidence="16">The sequence shown here is derived from an EMBL/GenBank/DDBJ whole genome shotgun (WGS) entry which is preliminary data.</text>
</comment>
<reference evidence="16 17" key="1">
    <citation type="journal article" date="2015" name="Genome Announc.">
        <title>Expanding the biotechnology potential of lactobacilli through comparative genomics of 213 strains and associated genera.</title>
        <authorList>
            <person name="Sun Z."/>
            <person name="Harris H.M."/>
            <person name="McCann A."/>
            <person name="Guo C."/>
            <person name="Argimon S."/>
            <person name="Zhang W."/>
            <person name="Yang X."/>
            <person name="Jeffery I.B."/>
            <person name="Cooney J.C."/>
            <person name="Kagawa T.F."/>
            <person name="Liu W."/>
            <person name="Song Y."/>
            <person name="Salvetti E."/>
            <person name="Wrobel A."/>
            <person name="Rasinkangas P."/>
            <person name="Parkhill J."/>
            <person name="Rea M.C."/>
            <person name="O'Sullivan O."/>
            <person name="Ritari J."/>
            <person name="Douillard F.P."/>
            <person name="Paul Ross R."/>
            <person name="Yang R."/>
            <person name="Briner A.E."/>
            <person name="Felis G.E."/>
            <person name="de Vos W.M."/>
            <person name="Barrangou R."/>
            <person name="Klaenhammer T.R."/>
            <person name="Caufield P.W."/>
            <person name="Cui Y."/>
            <person name="Zhang H."/>
            <person name="O'Toole P.W."/>
        </authorList>
    </citation>
    <scope>NUCLEOTIDE SEQUENCE [LARGE SCALE GENOMIC DNA]</scope>
    <source>
        <strain evidence="16 17">DSM 15814</strain>
    </source>
</reference>
<comment type="catalytic activity">
    <reaction evidence="10">
        <text>5-methyltetrahydropteroyltri-L-glutamate + L-homocysteine = tetrahydropteroyltri-L-glutamate + L-methionine</text>
        <dbReference type="Rhea" id="RHEA:21196"/>
        <dbReference type="ChEBI" id="CHEBI:57844"/>
        <dbReference type="ChEBI" id="CHEBI:58140"/>
        <dbReference type="ChEBI" id="CHEBI:58199"/>
        <dbReference type="ChEBI" id="CHEBI:58207"/>
        <dbReference type="EC" id="2.1.1.14"/>
    </reaction>
</comment>
<keyword evidence="10" id="KW-0677">Repeat</keyword>
<comment type="cofactor">
    <cofactor evidence="10">
        <name>Zn(2+)</name>
        <dbReference type="ChEBI" id="CHEBI:29105"/>
    </cofactor>
    <text evidence="10">Binds 1 zinc ion per subunit.</text>
</comment>
<evidence type="ECO:0000256" key="6">
    <source>
        <dbReference type="ARBA" id="ARBA00022679"/>
    </source>
</evidence>
<keyword evidence="6 10" id="KW-0808">Transferase</keyword>
<keyword evidence="17" id="KW-1185">Reference proteome</keyword>
<dbReference type="InterPro" id="IPR038071">
    <property type="entry name" value="UROD/MetE-like_sf"/>
</dbReference>
<feature type="binding site" evidence="10">
    <location>
        <position position="650"/>
    </location>
    <ligand>
        <name>Zn(2+)</name>
        <dbReference type="ChEBI" id="CHEBI:29105"/>
        <note>catalytic</note>
    </ligand>
</feature>
<protein>
    <recommendedName>
        <fullName evidence="10">5-methyltetrahydropteroyltriglutamate--homocysteine methyltransferase</fullName>
        <ecNumber evidence="10">2.1.1.14</ecNumber>
    </recommendedName>
    <alternativeName>
        <fullName evidence="10">Cobalamin-independent methionine synthase</fullName>
    </alternativeName>
    <alternativeName>
        <fullName evidence="10">Methionine synthase, vitamin-B12 independent isozyme</fullName>
    </alternativeName>
</protein>
<dbReference type="RefSeq" id="WP_017262716.1">
    <property type="nucleotide sequence ID" value="NZ_AZFF01000004.1"/>
</dbReference>
<dbReference type="InterPro" id="IPR002629">
    <property type="entry name" value="Met_Synth_C/arc"/>
</dbReference>
<evidence type="ECO:0000259" key="14">
    <source>
        <dbReference type="Pfam" id="PF01717"/>
    </source>
</evidence>
<feature type="binding site" evidence="12">
    <location>
        <position position="735"/>
    </location>
    <ligand>
        <name>Zn(2+)</name>
        <dbReference type="ChEBI" id="CHEBI:29105"/>
        <label>1</label>
        <note>catalytic</note>
    </ligand>
</feature>
<dbReference type="EMBL" id="AZFF01000004">
    <property type="protein sequence ID" value="KRL56427.1"/>
    <property type="molecule type" value="Genomic_DNA"/>
</dbReference>
<feature type="domain" description="Cobalamin-independent methionine synthase MetE N-terminal" evidence="15">
    <location>
        <begin position="5"/>
        <end position="317"/>
    </location>
</feature>
<comment type="pathway">
    <text evidence="2 10">Amino-acid biosynthesis; L-methionine biosynthesis via de novo pathway; L-methionine from L-homocysteine (MetE route): step 1/1.</text>
</comment>
<dbReference type="PIRSF" id="PIRSF000382">
    <property type="entry name" value="MeTrfase_B12_ind"/>
    <property type="match status" value="1"/>
</dbReference>
<feature type="binding site" evidence="12">
    <location>
        <position position="674"/>
    </location>
    <ligand>
        <name>Zn(2+)</name>
        <dbReference type="ChEBI" id="CHEBI:29105"/>
        <label>1</label>
        <note>catalytic</note>
    </ligand>
</feature>
<comment type="cofactor">
    <cofactor evidence="12">
        <name>Zn(2+)</name>
        <dbReference type="ChEBI" id="CHEBI:29105"/>
    </cofactor>
    <text evidence="12">Binds 2 Zn(2+) ions per subunit.</text>
</comment>
<feature type="binding site" evidence="10">
    <location>
        <position position="493"/>
    </location>
    <ligand>
        <name>L-homocysteine</name>
        <dbReference type="ChEBI" id="CHEBI:58199"/>
    </ligand>
</feature>
<feature type="binding site" evidence="10 11">
    <location>
        <position position="608"/>
    </location>
    <ligand>
        <name>L-homocysteine</name>
        <dbReference type="ChEBI" id="CHEBI:58199"/>
    </ligand>
</feature>